<reference evidence="1 2" key="1">
    <citation type="submission" date="2023-07" db="EMBL/GenBank/DDBJ databases">
        <title>Identification of four novel Pseudomonas species associated with bacterial leaf spot of cucurbits.</title>
        <authorList>
            <person name="Fullem K.R."/>
        </authorList>
    </citation>
    <scope>NUCLEOTIDE SEQUENCE [LARGE SCALE GENOMIC DNA]</scope>
    <source>
        <strain evidence="1 2">KFB 138</strain>
    </source>
</reference>
<keyword evidence="2" id="KW-1185">Reference proteome</keyword>
<accession>A0ABT9CSP7</accession>
<name>A0ABT9CSP7_9PSED</name>
<dbReference type="EMBL" id="JAUQOO010000009">
    <property type="protein sequence ID" value="MDO7927737.1"/>
    <property type="molecule type" value="Genomic_DNA"/>
</dbReference>
<sequence length="153" mass="16370">MVLPAYAAQIIVVDDKGGASALPYYRSLNPQPQAATAPLIAPDPRAAEGLPIRSKNLTPGQIQGRVINAPGLQPLFIVGDDEASRLWLLKHSDQLRNIQAVGLIVNVASHERLAVIRSWVEGVVMSPASGDDLVQRLGLNHYPALITATAIEQ</sequence>
<gene>
    <name evidence="1" type="ORF">Q6A51_13155</name>
</gene>
<protein>
    <submittedName>
        <fullName evidence="1">Integrating conjugative element protein</fullName>
    </submittedName>
</protein>
<organism evidence="1 2">
    <name type="scientific">Pseudomonas serbiensis</name>
    <dbReference type="NCBI Taxonomy" id="3064350"/>
    <lineage>
        <taxon>Bacteria</taxon>
        <taxon>Pseudomonadati</taxon>
        <taxon>Pseudomonadota</taxon>
        <taxon>Gammaproteobacteria</taxon>
        <taxon>Pseudomonadales</taxon>
        <taxon>Pseudomonadaceae</taxon>
        <taxon>Pseudomonas</taxon>
    </lineage>
</organism>
<dbReference type="Pfam" id="PF11072">
    <property type="entry name" value="DUF2859"/>
    <property type="match status" value="1"/>
</dbReference>
<evidence type="ECO:0000313" key="1">
    <source>
        <dbReference type="EMBL" id="MDO7927737.1"/>
    </source>
</evidence>
<evidence type="ECO:0000313" key="2">
    <source>
        <dbReference type="Proteomes" id="UP001223016"/>
    </source>
</evidence>
<dbReference type="InterPro" id="IPR021300">
    <property type="entry name" value="Integr_conj_element_PFL4695"/>
</dbReference>
<proteinExistence type="predicted"/>
<dbReference type="NCBIfam" id="TIGR03765">
    <property type="entry name" value="ICE_PFL_4695"/>
    <property type="match status" value="1"/>
</dbReference>
<dbReference type="Proteomes" id="UP001223016">
    <property type="component" value="Unassembled WGS sequence"/>
</dbReference>
<comment type="caution">
    <text evidence="1">The sequence shown here is derived from an EMBL/GenBank/DDBJ whole genome shotgun (WGS) entry which is preliminary data.</text>
</comment>